<dbReference type="PANTHER" id="PTHR30482">
    <property type="entry name" value="HIGH-AFFINITY BRANCHED-CHAIN AMINO ACID TRANSPORT SYSTEM PERMEASE"/>
    <property type="match status" value="1"/>
</dbReference>
<feature type="transmembrane region" description="Helical" evidence="6">
    <location>
        <begin position="161"/>
        <end position="183"/>
    </location>
</feature>
<protein>
    <submittedName>
        <fullName evidence="7">Amino acid/amide ABC transporter membrane protein 2, HAAT family (TC 3.A.1.4.-)</fullName>
    </submittedName>
</protein>
<dbReference type="RefSeq" id="WP_176832794.1">
    <property type="nucleotide sequence ID" value="NZ_FNBL01000001.1"/>
</dbReference>
<feature type="transmembrane region" description="Helical" evidence="6">
    <location>
        <begin position="93"/>
        <end position="112"/>
    </location>
</feature>
<feature type="transmembrane region" description="Helical" evidence="6">
    <location>
        <begin position="264"/>
        <end position="285"/>
    </location>
</feature>
<name>A0A1G7FJI4_9RHOB</name>
<feature type="transmembrane region" description="Helical" evidence="6">
    <location>
        <begin position="34"/>
        <end position="53"/>
    </location>
</feature>
<reference evidence="7 8" key="1">
    <citation type="submission" date="2016-10" db="EMBL/GenBank/DDBJ databases">
        <authorList>
            <person name="de Groot N.N."/>
        </authorList>
    </citation>
    <scope>NUCLEOTIDE SEQUENCE [LARGE SCALE GENOMIC DNA]</scope>
    <source>
        <strain evidence="7 8">DSM 27375</strain>
    </source>
</reference>
<feature type="transmembrane region" description="Helical" evidence="6">
    <location>
        <begin position="12"/>
        <end position="28"/>
    </location>
</feature>
<feature type="transmembrane region" description="Helical" evidence="6">
    <location>
        <begin position="195"/>
        <end position="211"/>
    </location>
</feature>
<gene>
    <name evidence="7" type="ORF">SAMN04488117_101115</name>
</gene>
<dbReference type="Proteomes" id="UP000182284">
    <property type="component" value="Unassembled WGS sequence"/>
</dbReference>
<keyword evidence="2" id="KW-1003">Cell membrane</keyword>
<accession>A0A1G7FJI4</accession>
<evidence type="ECO:0000256" key="2">
    <source>
        <dbReference type="ARBA" id="ARBA00022475"/>
    </source>
</evidence>
<keyword evidence="4 6" id="KW-1133">Transmembrane helix</keyword>
<feature type="transmembrane region" description="Helical" evidence="6">
    <location>
        <begin position="347"/>
        <end position="366"/>
    </location>
</feature>
<comment type="subcellular location">
    <subcellularLocation>
        <location evidence="1">Cell membrane</location>
        <topology evidence="1">Multi-pass membrane protein</topology>
    </subcellularLocation>
</comment>
<dbReference type="GO" id="GO:0015658">
    <property type="term" value="F:branched-chain amino acid transmembrane transporter activity"/>
    <property type="evidence" value="ECO:0007669"/>
    <property type="project" value="InterPro"/>
</dbReference>
<feature type="transmembrane region" description="Helical" evidence="6">
    <location>
        <begin position="413"/>
        <end position="430"/>
    </location>
</feature>
<dbReference type="InterPro" id="IPR043428">
    <property type="entry name" value="LivM-like"/>
</dbReference>
<evidence type="ECO:0000256" key="6">
    <source>
        <dbReference type="SAM" id="Phobius"/>
    </source>
</evidence>
<dbReference type="AlphaFoldDB" id="A0A1G7FJI4"/>
<feature type="transmembrane region" description="Helical" evidence="6">
    <location>
        <begin position="124"/>
        <end position="141"/>
    </location>
</feature>
<feature type="transmembrane region" description="Helical" evidence="6">
    <location>
        <begin position="373"/>
        <end position="393"/>
    </location>
</feature>
<evidence type="ECO:0000313" key="8">
    <source>
        <dbReference type="Proteomes" id="UP000182284"/>
    </source>
</evidence>
<keyword evidence="3 6" id="KW-0812">Transmembrane</keyword>
<dbReference type="InterPro" id="IPR001851">
    <property type="entry name" value="ABC_transp_permease"/>
</dbReference>
<dbReference type="CDD" id="cd06581">
    <property type="entry name" value="TM_PBP1_LivM_like"/>
    <property type="match status" value="1"/>
</dbReference>
<feature type="transmembrane region" description="Helical" evidence="6">
    <location>
        <begin position="60"/>
        <end position="81"/>
    </location>
</feature>
<dbReference type="GO" id="GO:0005886">
    <property type="term" value="C:plasma membrane"/>
    <property type="evidence" value="ECO:0007669"/>
    <property type="project" value="UniProtKB-SubCell"/>
</dbReference>
<dbReference type="EMBL" id="FNBL01000001">
    <property type="protein sequence ID" value="SDE76018.1"/>
    <property type="molecule type" value="Genomic_DNA"/>
</dbReference>
<evidence type="ECO:0000256" key="3">
    <source>
        <dbReference type="ARBA" id="ARBA00022692"/>
    </source>
</evidence>
<evidence type="ECO:0000256" key="4">
    <source>
        <dbReference type="ARBA" id="ARBA00022989"/>
    </source>
</evidence>
<organism evidence="7 8">
    <name type="scientific">Celeribacter baekdonensis</name>
    <dbReference type="NCBI Taxonomy" id="875171"/>
    <lineage>
        <taxon>Bacteria</taxon>
        <taxon>Pseudomonadati</taxon>
        <taxon>Pseudomonadota</taxon>
        <taxon>Alphaproteobacteria</taxon>
        <taxon>Rhodobacterales</taxon>
        <taxon>Roseobacteraceae</taxon>
        <taxon>Celeribacter</taxon>
    </lineage>
</organism>
<dbReference type="Pfam" id="PF02653">
    <property type="entry name" value="BPD_transp_2"/>
    <property type="match status" value="1"/>
</dbReference>
<dbReference type="PANTHER" id="PTHR30482:SF10">
    <property type="entry name" value="HIGH-AFFINITY BRANCHED-CHAIN AMINO ACID TRANSPORT PROTEIN BRAE"/>
    <property type="match status" value="1"/>
</dbReference>
<evidence type="ECO:0000256" key="5">
    <source>
        <dbReference type="ARBA" id="ARBA00023136"/>
    </source>
</evidence>
<evidence type="ECO:0000313" key="7">
    <source>
        <dbReference type="EMBL" id="SDE76018.1"/>
    </source>
</evidence>
<keyword evidence="5 6" id="KW-0472">Membrane</keyword>
<feature type="transmembrane region" description="Helical" evidence="6">
    <location>
        <begin position="315"/>
        <end position="335"/>
    </location>
</feature>
<sequence>MTQSDMKKSRAPLYFLAMALLISAVGLLQSWNSALSILNMGLISAIMALGVNLQWGYAGLFNVGVMGFVALGGLAVVLTSMPPVPAAWSAGGGRIIAALVVGVMIIAGAAVLWKRMPKGRTRGLVLTAVLILGFFLFRFLLDPAVAAIEAVDPAVSGYLGGLGLPVILAWPVGGILAAGAAWLVAKTALGLRSDYLAIATLGIAEIILAVMKNEDWLSRGVKNVNGLPRPVPNEIDLQNAQWFLDMMVRFGMDPTTGSSIFVKLLYALLFLAVIILIVTAMELALKSPWGRMMRAIRDNETAAEAMGKNVTGRHLQIFVLGAAIIGVAGAMMTTLDGQLTPTTYQPLRYTFLVWVMVIVGGSGNNWGAVLGGMLIWFLWIEVEPIGAWIVNVITSGMDDGSSFKAGLIERVAYMRYLTMGVILLVVLRFSPRGLLPEK</sequence>
<proteinExistence type="predicted"/>
<evidence type="ECO:0000256" key="1">
    <source>
        <dbReference type="ARBA" id="ARBA00004651"/>
    </source>
</evidence>